<keyword evidence="7" id="KW-1185">Reference proteome</keyword>
<feature type="region of interest" description="Disordered" evidence="4">
    <location>
        <begin position="173"/>
        <end position="195"/>
    </location>
</feature>
<dbReference type="SUPFAM" id="SSF57850">
    <property type="entry name" value="RING/U-box"/>
    <property type="match status" value="2"/>
</dbReference>
<feature type="region of interest" description="Disordered" evidence="4">
    <location>
        <begin position="269"/>
        <end position="289"/>
    </location>
</feature>
<evidence type="ECO:0000256" key="4">
    <source>
        <dbReference type="SAM" id="MobiDB-lite"/>
    </source>
</evidence>
<dbReference type="GO" id="GO:0000209">
    <property type="term" value="P:protein polyubiquitination"/>
    <property type="evidence" value="ECO:0007669"/>
    <property type="project" value="TreeGrafter"/>
</dbReference>
<evidence type="ECO:0000313" key="7">
    <source>
        <dbReference type="Proteomes" id="UP000324629"/>
    </source>
</evidence>
<evidence type="ECO:0000313" key="6">
    <source>
        <dbReference type="EMBL" id="KAA3674857.1"/>
    </source>
</evidence>
<accession>A0A5J4NH25</accession>
<dbReference type="GO" id="GO:0008270">
    <property type="term" value="F:zinc ion binding"/>
    <property type="evidence" value="ECO:0007669"/>
    <property type="project" value="UniProtKB-KW"/>
</dbReference>
<sequence length="289" mass="31741">SPSLKMPARKSATRNSVGMADDPEERNFVNPSAVSPHLSCPICQEVFVCPQRAPCGHTFCKTIILSHPCASHDSAPVPSAVSFQCILPWIEQNPVCPVDRKKLLKENLYHDFLIENIIGDYMVACPWRSLGCDFIGPLHLLQSHKKSCFMNPELLPPALRNHTTALLSRLRTENTSAQVTKYQPDSTKQPNNDNTVEQTVNETSVQIGSCSNSSATSHSVGVADRGVSATQVSDEGTNLPPTPPPNLLFRLYQNSDAESRNLLCNFIDSSPVSANSPKRAPKRRRAAKR</sequence>
<dbReference type="GO" id="GO:0006511">
    <property type="term" value="P:ubiquitin-dependent protein catabolic process"/>
    <property type="evidence" value="ECO:0007669"/>
    <property type="project" value="TreeGrafter"/>
</dbReference>
<name>A0A5J4NH25_9TREM</name>
<dbReference type="Pfam" id="PF13445">
    <property type="entry name" value="zf-RING_UBOX"/>
    <property type="match status" value="1"/>
</dbReference>
<gene>
    <name evidence="6" type="ORF">DEA37_0014039</name>
</gene>
<evidence type="ECO:0000256" key="2">
    <source>
        <dbReference type="ARBA" id="ARBA00022771"/>
    </source>
</evidence>
<feature type="non-terminal residue" evidence="6">
    <location>
        <position position="1"/>
    </location>
</feature>
<dbReference type="PANTHER" id="PTHR46016:SF1">
    <property type="entry name" value="RING-TYPE DOMAIN-CONTAINING PROTEIN"/>
    <property type="match status" value="1"/>
</dbReference>
<feature type="compositionally biased region" description="Basic residues" evidence="4">
    <location>
        <begin position="279"/>
        <end position="289"/>
    </location>
</feature>
<dbReference type="PANTHER" id="PTHR46016">
    <property type="entry name" value="ZINC FINGER, RING/FYVE/PHD-TYPE"/>
    <property type="match status" value="1"/>
</dbReference>
<organism evidence="6 7">
    <name type="scientific">Paragonimus westermani</name>
    <dbReference type="NCBI Taxonomy" id="34504"/>
    <lineage>
        <taxon>Eukaryota</taxon>
        <taxon>Metazoa</taxon>
        <taxon>Spiralia</taxon>
        <taxon>Lophotrochozoa</taxon>
        <taxon>Platyhelminthes</taxon>
        <taxon>Trematoda</taxon>
        <taxon>Digenea</taxon>
        <taxon>Plagiorchiida</taxon>
        <taxon>Troglotremata</taxon>
        <taxon>Troglotrematidae</taxon>
        <taxon>Paragonimus</taxon>
    </lineage>
</organism>
<feature type="region of interest" description="Disordered" evidence="4">
    <location>
        <begin position="1"/>
        <end position="26"/>
    </location>
</feature>
<dbReference type="AlphaFoldDB" id="A0A5J4NH25"/>
<reference evidence="6 7" key="1">
    <citation type="journal article" date="2019" name="Gigascience">
        <title>Whole-genome sequence of the oriental lung fluke Paragonimus westermani.</title>
        <authorList>
            <person name="Oey H."/>
            <person name="Zakrzewski M."/>
            <person name="Narain K."/>
            <person name="Devi K.R."/>
            <person name="Agatsuma T."/>
            <person name="Nawaratna S."/>
            <person name="Gobert G.N."/>
            <person name="Jones M.K."/>
            <person name="Ragan M.A."/>
            <person name="McManus D.P."/>
            <person name="Krause L."/>
        </authorList>
    </citation>
    <scope>NUCLEOTIDE SEQUENCE [LARGE SCALE GENOMIC DNA]</scope>
    <source>
        <strain evidence="6 7">IND2009</strain>
    </source>
</reference>
<dbReference type="GO" id="GO:0061630">
    <property type="term" value="F:ubiquitin protein ligase activity"/>
    <property type="evidence" value="ECO:0007669"/>
    <property type="project" value="TreeGrafter"/>
</dbReference>
<keyword evidence="2" id="KW-0863">Zinc-finger</keyword>
<feature type="domain" description="Zinc finger RING-type eukaryotic" evidence="5">
    <location>
        <begin position="40"/>
        <end position="64"/>
    </location>
</feature>
<dbReference type="InterPro" id="IPR013083">
    <property type="entry name" value="Znf_RING/FYVE/PHD"/>
</dbReference>
<proteinExistence type="predicted"/>
<evidence type="ECO:0000256" key="1">
    <source>
        <dbReference type="ARBA" id="ARBA00022723"/>
    </source>
</evidence>
<dbReference type="Proteomes" id="UP000324629">
    <property type="component" value="Unassembled WGS sequence"/>
</dbReference>
<dbReference type="InterPro" id="IPR027370">
    <property type="entry name" value="Znf-RING_euk"/>
</dbReference>
<keyword evidence="1" id="KW-0479">Metal-binding</keyword>
<dbReference type="InterPro" id="IPR051438">
    <property type="entry name" value="RNF_E3_ubiq-protein_ligase"/>
</dbReference>
<dbReference type="EMBL" id="QNGE01002868">
    <property type="protein sequence ID" value="KAA3674857.1"/>
    <property type="molecule type" value="Genomic_DNA"/>
</dbReference>
<dbReference type="Gene3D" id="3.30.40.10">
    <property type="entry name" value="Zinc/RING finger domain, C3HC4 (zinc finger)"/>
    <property type="match status" value="1"/>
</dbReference>
<protein>
    <recommendedName>
        <fullName evidence="5">Zinc finger RING-type eukaryotic domain-containing protein</fullName>
    </recommendedName>
</protein>
<comment type="caution">
    <text evidence="6">The sequence shown here is derived from an EMBL/GenBank/DDBJ whole genome shotgun (WGS) entry which is preliminary data.</text>
</comment>
<evidence type="ECO:0000259" key="5">
    <source>
        <dbReference type="Pfam" id="PF13445"/>
    </source>
</evidence>
<keyword evidence="3" id="KW-0862">Zinc</keyword>
<evidence type="ECO:0000256" key="3">
    <source>
        <dbReference type="ARBA" id="ARBA00022833"/>
    </source>
</evidence>